<dbReference type="GeneID" id="300578492"/>
<reference evidence="1 2" key="1">
    <citation type="submission" date="2018-01" db="EMBL/GenBank/DDBJ databases">
        <title>Genome characterization of the sugarcane-associated fungus Trichoderma ghanense CCMA-1212 and their application in lignocelulose bioconversion.</title>
        <authorList>
            <person name="Steindorff A.S."/>
            <person name="Mendes T.D."/>
            <person name="Vilela E.S.D."/>
            <person name="Rodrigues D.S."/>
            <person name="Formighieri E.F."/>
            <person name="Melo I.S."/>
            <person name="Favaro L.C.L."/>
        </authorList>
    </citation>
    <scope>NUCLEOTIDE SEQUENCE [LARGE SCALE GENOMIC DNA]</scope>
    <source>
        <strain evidence="1 2">CCMA-1212</strain>
    </source>
</reference>
<dbReference type="EMBL" id="PPTA01000009">
    <property type="protein sequence ID" value="TFB01259.1"/>
    <property type="molecule type" value="Genomic_DNA"/>
</dbReference>
<proteinExistence type="predicted"/>
<name>A0ABY2H0T3_9HYPO</name>
<dbReference type="Proteomes" id="UP001642720">
    <property type="component" value="Unassembled WGS sequence"/>
</dbReference>
<evidence type="ECO:0000313" key="2">
    <source>
        <dbReference type="Proteomes" id="UP001642720"/>
    </source>
</evidence>
<comment type="caution">
    <text evidence="1">The sequence shown here is derived from an EMBL/GenBank/DDBJ whole genome shotgun (WGS) entry which is preliminary data.</text>
</comment>
<keyword evidence="2" id="KW-1185">Reference proteome</keyword>
<accession>A0ABY2H0T3</accession>
<gene>
    <name evidence="1" type="ORF">CCMA1212_006847</name>
</gene>
<evidence type="ECO:0000313" key="1">
    <source>
        <dbReference type="EMBL" id="TFB01259.1"/>
    </source>
</evidence>
<dbReference type="RefSeq" id="XP_073557460.1">
    <property type="nucleotide sequence ID" value="XM_073704042.1"/>
</dbReference>
<protein>
    <submittedName>
        <fullName evidence="1">Uncharacterized protein</fullName>
    </submittedName>
</protein>
<sequence length="63" mass="7147">MWAMERERPRLSAVFDVSGPSERTLKSLNMALAMRALEDREKGCRWLSRGLLSRGRDGKISPA</sequence>
<organism evidence="1 2">
    <name type="scientific">Trichoderma ghanense</name>
    <dbReference type="NCBI Taxonomy" id="65468"/>
    <lineage>
        <taxon>Eukaryota</taxon>
        <taxon>Fungi</taxon>
        <taxon>Dikarya</taxon>
        <taxon>Ascomycota</taxon>
        <taxon>Pezizomycotina</taxon>
        <taxon>Sordariomycetes</taxon>
        <taxon>Hypocreomycetidae</taxon>
        <taxon>Hypocreales</taxon>
        <taxon>Hypocreaceae</taxon>
        <taxon>Trichoderma</taxon>
    </lineage>
</organism>